<dbReference type="InterPro" id="IPR050870">
    <property type="entry name" value="FAST_kinase"/>
</dbReference>
<dbReference type="GeneTree" id="ENSGT01030000234607"/>
<reference evidence="4" key="2">
    <citation type="submission" date="2025-08" db="UniProtKB">
        <authorList>
            <consortium name="Ensembl"/>
        </authorList>
    </citation>
    <scope>IDENTIFICATION</scope>
</reference>
<protein>
    <submittedName>
        <fullName evidence="4">FAST kinase domains 1</fullName>
    </submittedName>
</protein>
<dbReference type="GO" id="GO:0003723">
    <property type="term" value="F:RNA binding"/>
    <property type="evidence" value="ECO:0007669"/>
    <property type="project" value="TreeGrafter"/>
</dbReference>
<dbReference type="Ensembl" id="ENSECRT00000015545.1">
    <property type="protein sequence ID" value="ENSECRP00000015276.1"/>
    <property type="gene ID" value="ENSECRG00000010188.1"/>
</dbReference>
<sequence>MLRLRSLCCLSQRLLQVRTVSSDQVLHQLTICSSEEQVLDVVGKNRAKLSVKHVSYAIGLLWKLQTEKPEFMRSSELIRSHSQFLTLCILAENKIEQMDDDILVDTLYNSLRLHVEPCDSLIQHLVMEAYSRLENLSMPTLSKFAVCLNDQQLHHSPVMGKICNILSERLDYIREARVLSSLMICTSSLTSSRLRDKLIEKAAILLDTMDPTRFHDARRVVQFLRNVKHGYRPLLEKSNKIFLNNVKEMNVENINMILGLYQSLQFNNFDFRLASKQRLLELMDSCTEPVSFSRLLTALGPMASQETRERLENAALILIDEAGPHQALATVETLVEMECRNPLLINKVASVLHKHLDVYKPTDVARITQALLLLHCQNPELFTKLKRTLLSYLKASFLPYEVTILTRVLSMFPSQRLDTEVISRVRAVMPQCALSDLNTFSGAIAKWVRHDPSYQHATSSVYVNLLQLLNKAGMERLQKADNLDMLLDELKHSLGEWFEEILLQETMATLERLIDGVNCNNTSDLALFLTRTNQLCLPLLDKIANVTVEHIDKVHYTATYATILPFAVLNYDPLQCAEFFDVCIQHFRPHLGSFDPHLLVLLAYALAVADIFPEDLIREIFNVDFLAKLDAQLDILPDALNMRIRLRLMELNRAVCLECPEFQIPWFHDKYCQHLLKKGNGSIRPPQQHIHKMLGEILGGINKSKAGVITPYFYPIDFEFILDKKQEAIPYVDQSNMIPTELGKLLWGKEAELKDSVELPPGSQRVAVEFLDSKSFCKNSNHIKGETVMRKRHLEILGYRVVQIPHFEWNSMELSTSHAWKEYLRKKIFVE</sequence>
<proteinExistence type="predicted"/>
<comment type="subcellular location">
    <subcellularLocation>
        <location evidence="1">Mitochondrion</location>
    </subcellularLocation>
</comment>
<dbReference type="GO" id="GO:0044528">
    <property type="term" value="P:regulation of mitochondrial mRNA stability"/>
    <property type="evidence" value="ECO:0007669"/>
    <property type="project" value="InterPro"/>
</dbReference>
<dbReference type="AlphaFoldDB" id="A0A8C4SDP7"/>
<evidence type="ECO:0000313" key="4">
    <source>
        <dbReference type="Ensembl" id="ENSECRP00000015276.1"/>
    </source>
</evidence>
<dbReference type="PANTHER" id="PTHR21228:SF29">
    <property type="entry name" value="FAST KINASE DOMAIN-CONTAINING PROTEIN 1, MITOCHONDRIAL"/>
    <property type="match status" value="1"/>
</dbReference>
<organism evidence="4 5">
    <name type="scientific">Erpetoichthys calabaricus</name>
    <name type="common">Rope fish</name>
    <name type="synonym">Calamoichthys calabaricus</name>
    <dbReference type="NCBI Taxonomy" id="27687"/>
    <lineage>
        <taxon>Eukaryota</taxon>
        <taxon>Metazoa</taxon>
        <taxon>Chordata</taxon>
        <taxon>Craniata</taxon>
        <taxon>Vertebrata</taxon>
        <taxon>Euteleostomi</taxon>
        <taxon>Actinopterygii</taxon>
        <taxon>Polypteriformes</taxon>
        <taxon>Polypteridae</taxon>
        <taxon>Erpetoichthys</taxon>
    </lineage>
</organism>
<reference evidence="4" key="3">
    <citation type="submission" date="2025-09" db="UniProtKB">
        <authorList>
            <consortium name="Ensembl"/>
        </authorList>
    </citation>
    <scope>IDENTIFICATION</scope>
</reference>
<dbReference type="InterPro" id="IPR010622">
    <property type="entry name" value="FAST_Leu-rich"/>
</dbReference>
<feature type="domain" description="RAP" evidence="3">
    <location>
        <begin position="766"/>
        <end position="826"/>
    </location>
</feature>
<dbReference type="PROSITE" id="PS51286">
    <property type="entry name" value="RAP"/>
    <property type="match status" value="1"/>
</dbReference>
<reference evidence="4" key="1">
    <citation type="submission" date="2021-06" db="EMBL/GenBank/DDBJ databases">
        <authorList>
            <consortium name="Wellcome Sanger Institute Data Sharing"/>
        </authorList>
    </citation>
    <scope>NUCLEOTIDE SEQUENCE [LARGE SCALE GENOMIC DNA]</scope>
</reference>
<keyword evidence="2" id="KW-0496">Mitochondrion</keyword>
<dbReference type="PANTHER" id="PTHR21228">
    <property type="entry name" value="FAST LEU-RICH DOMAIN-CONTAINING"/>
    <property type="match status" value="1"/>
</dbReference>
<accession>A0A8C4SDP7</accession>
<evidence type="ECO:0000313" key="5">
    <source>
        <dbReference type="Proteomes" id="UP000694620"/>
    </source>
</evidence>
<gene>
    <name evidence="4" type="primary">FASTKD1</name>
    <name evidence="4" type="synonym">fastkd1</name>
</gene>
<dbReference type="InterPro" id="IPR013584">
    <property type="entry name" value="RAP"/>
</dbReference>
<keyword evidence="5" id="KW-1185">Reference proteome</keyword>
<dbReference type="GO" id="GO:0000963">
    <property type="term" value="P:mitochondrial RNA processing"/>
    <property type="evidence" value="ECO:0007669"/>
    <property type="project" value="TreeGrafter"/>
</dbReference>
<dbReference type="Pfam" id="PF08368">
    <property type="entry name" value="FAST_2"/>
    <property type="match status" value="1"/>
</dbReference>
<dbReference type="GO" id="GO:0005759">
    <property type="term" value="C:mitochondrial matrix"/>
    <property type="evidence" value="ECO:0007669"/>
    <property type="project" value="TreeGrafter"/>
</dbReference>
<dbReference type="Pfam" id="PF08373">
    <property type="entry name" value="RAP"/>
    <property type="match status" value="1"/>
</dbReference>
<dbReference type="Pfam" id="PF06743">
    <property type="entry name" value="FAST_1"/>
    <property type="match status" value="1"/>
</dbReference>
<dbReference type="SMART" id="SM00952">
    <property type="entry name" value="RAP"/>
    <property type="match status" value="1"/>
</dbReference>
<name>A0A8C4SDP7_ERPCA</name>
<dbReference type="Proteomes" id="UP000694620">
    <property type="component" value="Chromosome 8"/>
</dbReference>
<evidence type="ECO:0000259" key="3">
    <source>
        <dbReference type="PROSITE" id="PS51286"/>
    </source>
</evidence>
<dbReference type="InterPro" id="IPR013579">
    <property type="entry name" value="FAST_2"/>
</dbReference>
<dbReference type="GO" id="GO:0035770">
    <property type="term" value="C:ribonucleoprotein granule"/>
    <property type="evidence" value="ECO:0007669"/>
    <property type="project" value="TreeGrafter"/>
</dbReference>
<evidence type="ECO:0000256" key="2">
    <source>
        <dbReference type="ARBA" id="ARBA00023128"/>
    </source>
</evidence>
<evidence type="ECO:0000256" key="1">
    <source>
        <dbReference type="ARBA" id="ARBA00004173"/>
    </source>
</evidence>